<protein>
    <submittedName>
        <fullName evidence="2">Thymidylate kinase</fullName>
    </submittedName>
</protein>
<dbReference type="Proteomes" id="UP000255265">
    <property type="component" value="Unassembled WGS sequence"/>
</dbReference>
<dbReference type="InterPro" id="IPR039430">
    <property type="entry name" value="Thymidylate_kin-like_dom"/>
</dbReference>
<dbReference type="SUPFAM" id="SSF52540">
    <property type="entry name" value="P-loop containing nucleoside triphosphate hydrolases"/>
    <property type="match status" value="1"/>
</dbReference>
<evidence type="ECO:0000313" key="2">
    <source>
        <dbReference type="EMBL" id="RDI24964.1"/>
    </source>
</evidence>
<dbReference type="InterPro" id="IPR027417">
    <property type="entry name" value="P-loop_NTPase"/>
</dbReference>
<gene>
    <name evidence="2" type="ORF">DFR41_10412</name>
</gene>
<dbReference type="GO" id="GO:0016301">
    <property type="term" value="F:kinase activity"/>
    <property type="evidence" value="ECO:0007669"/>
    <property type="project" value="UniProtKB-KW"/>
</dbReference>
<dbReference type="RefSeq" id="WP_114802881.1">
    <property type="nucleotide sequence ID" value="NZ_QQAV01000004.1"/>
</dbReference>
<evidence type="ECO:0000259" key="1">
    <source>
        <dbReference type="Pfam" id="PF02223"/>
    </source>
</evidence>
<comment type="caution">
    <text evidence="2">The sequence shown here is derived from an EMBL/GenBank/DDBJ whole genome shotgun (WGS) entry which is preliminary data.</text>
</comment>
<keyword evidence="2" id="KW-0808">Transferase</keyword>
<dbReference type="EMBL" id="QQAV01000004">
    <property type="protein sequence ID" value="RDI24964.1"/>
    <property type="molecule type" value="Genomic_DNA"/>
</dbReference>
<dbReference type="Gene3D" id="3.40.50.300">
    <property type="entry name" value="P-loop containing nucleotide triphosphate hydrolases"/>
    <property type="match status" value="1"/>
</dbReference>
<proteinExistence type="predicted"/>
<sequence>MSFKVLAFEKLIEIFEEKKIRYAVLSGADDYPLRIGSDVDVMVDEYELSKAVDAVRHLAVKTASKIVQCMQHEISAKYFVLVKKGQNTHEFFHPDLCGDYRRNTKLWIKSSTILDARIKDERAFWRPSIAHEFEYYLIKRIDKASITAEHIEKLNRLMAADMGRCTQVVQQYFWDVKSIFTANGELNADGIISQIKNLRHKLHKRSQRESALSFLKSNIAALRLNVERTLRPTGLTVAFLGADGSGKSTMIQSVQRAILPAFRKTAYYHLRPRFLGKGGSEANVSSPHEVRERSTVQTLAKIALFLLDYNLGYLSEILNKKIRSNFIVFDRYFYDLEIDPLRYRIASRDVKLVTWSQEFVLKPDLVIVCTAEPASMVRRKSETTEEMARLLSERYIKFQRQFSTKGRTILINTESSIEECSYKILEFIFEDMEHRWR</sequence>
<name>A0A370FH37_9BURK</name>
<organism evidence="2 3">
    <name type="scientific">Pseudacidovorax intermedius</name>
    <dbReference type="NCBI Taxonomy" id="433924"/>
    <lineage>
        <taxon>Bacteria</taxon>
        <taxon>Pseudomonadati</taxon>
        <taxon>Pseudomonadota</taxon>
        <taxon>Betaproteobacteria</taxon>
        <taxon>Burkholderiales</taxon>
        <taxon>Comamonadaceae</taxon>
        <taxon>Pseudacidovorax</taxon>
    </lineage>
</organism>
<evidence type="ECO:0000313" key="3">
    <source>
        <dbReference type="Proteomes" id="UP000255265"/>
    </source>
</evidence>
<keyword evidence="3" id="KW-1185">Reference proteome</keyword>
<accession>A0A370FH37</accession>
<feature type="domain" description="Thymidylate kinase-like" evidence="1">
    <location>
        <begin position="241"/>
        <end position="424"/>
    </location>
</feature>
<reference evidence="2 3" key="1">
    <citation type="submission" date="2018-07" db="EMBL/GenBank/DDBJ databases">
        <title>Genomic Encyclopedia of Type Strains, Phase IV (KMG-IV): sequencing the most valuable type-strain genomes for metagenomic binning, comparative biology and taxonomic classification.</title>
        <authorList>
            <person name="Goeker M."/>
        </authorList>
    </citation>
    <scope>NUCLEOTIDE SEQUENCE [LARGE SCALE GENOMIC DNA]</scope>
    <source>
        <strain evidence="2 3">DSM 21352</strain>
    </source>
</reference>
<keyword evidence="2" id="KW-0418">Kinase</keyword>
<dbReference type="AlphaFoldDB" id="A0A370FH37"/>
<dbReference type="OrthoDB" id="9757917at2"/>
<dbReference type="Pfam" id="PF02223">
    <property type="entry name" value="Thymidylate_kin"/>
    <property type="match status" value="1"/>
</dbReference>